<dbReference type="InterPro" id="IPR038607">
    <property type="entry name" value="PhoD-like_sf"/>
</dbReference>
<evidence type="ECO:0000259" key="6">
    <source>
        <dbReference type="Pfam" id="PF18962"/>
    </source>
</evidence>
<evidence type="ECO:0000256" key="1">
    <source>
        <dbReference type="ARBA" id="ARBA00022729"/>
    </source>
</evidence>
<dbReference type="AlphaFoldDB" id="A0A916JLE1"/>
<organism evidence="7 8">
    <name type="scientific">Parvicella tangerina</name>
    <dbReference type="NCBI Taxonomy" id="2829795"/>
    <lineage>
        <taxon>Bacteria</taxon>
        <taxon>Pseudomonadati</taxon>
        <taxon>Bacteroidota</taxon>
        <taxon>Flavobacteriia</taxon>
        <taxon>Flavobacteriales</taxon>
        <taxon>Parvicellaceae</taxon>
        <taxon>Parvicella</taxon>
    </lineage>
</organism>
<dbReference type="InterPro" id="IPR029052">
    <property type="entry name" value="Metallo-depent_PP-like"/>
</dbReference>
<dbReference type="RefSeq" id="WP_258541477.1">
    <property type="nucleotide sequence ID" value="NZ_OU015584.1"/>
</dbReference>
<sequence>MRSIFTFLVAITLTSNAIAQVNNEVLREKGVIDLYPFYHGVASGDPLDDAVILWTRVTDDTLTADSVQVNWRIATDTLMTNIVNSGTGYAKASADWTYKVDATGLQPGSWYYYDFESLGEHSIIGRTKTAPVGDIDSLRFGVVSCSSYEHGYFGAYRHLMNRNDIDCILHLGDYIYEYEVGGYSNNISGREYEPTNEIITLEDYRIRHSHYKLDEDLRKLHQQYPFIVVWDDHESANDSYHDGAENHDPATEGLWTDRLGASGQAYHEWLPIRSPQPGDIQIYRSFEFGDLLNLPMIDTRIEGRDEQGGAAEANDSTRTMLGATQYDWFHNNLENSSKQWNIVGNQVMMAPLEAFGTPVNYDQWDGYNYERQKLFDFVADSVDNFIVLTGDIHTSWVNDLPGSGYDASSCTGSVGVEFVVTSVTSPGFDLGVGGSIIQASNSHCQYVNLNKRGYGVLDVNKNRTQFDFYYMDDISDVNTNEFYADGYYVNDGEHCANQASGSSSRPGPAPFFAPQPQDPAASVEEHEAPAFVVLGAYPNPANEKVTFQMYAEKEQPVIIQVYDMMGKKVFEDKMTNVHVGVNYAQLNIDNLEKGTYHFVISTGQYKVTKSIIKY</sequence>
<dbReference type="InterPro" id="IPR052900">
    <property type="entry name" value="Phospholipid_Metab_Enz"/>
</dbReference>
<evidence type="ECO:0000256" key="3">
    <source>
        <dbReference type="SAM" id="SignalP"/>
    </source>
</evidence>
<keyword evidence="8" id="KW-1185">Reference proteome</keyword>
<keyword evidence="1 3" id="KW-0732">Signal</keyword>
<reference evidence="7" key="1">
    <citation type="submission" date="2021-04" db="EMBL/GenBank/DDBJ databases">
        <authorList>
            <person name="Rodrigo-Torres L."/>
            <person name="Arahal R. D."/>
            <person name="Lucena T."/>
        </authorList>
    </citation>
    <scope>NUCLEOTIDE SEQUENCE</scope>
    <source>
        <strain evidence="7">AS29M-1</strain>
    </source>
</reference>
<dbReference type="Proteomes" id="UP000683507">
    <property type="component" value="Chromosome"/>
</dbReference>
<dbReference type="SUPFAM" id="SSF56300">
    <property type="entry name" value="Metallo-dependent phosphatases"/>
    <property type="match status" value="1"/>
</dbReference>
<feature type="chain" id="PRO_5036804760" description="T9SS C-terminal target domain-containing protein" evidence="3">
    <location>
        <begin position="20"/>
        <end position="614"/>
    </location>
</feature>
<dbReference type="Gene3D" id="3.60.21.70">
    <property type="entry name" value="PhoD-like phosphatase"/>
    <property type="match status" value="1"/>
</dbReference>
<dbReference type="PANTHER" id="PTHR43606">
    <property type="entry name" value="PHOSPHATASE, PUTATIVE (AFU_ORTHOLOGUE AFUA_6G08710)-RELATED"/>
    <property type="match status" value="1"/>
</dbReference>
<dbReference type="Pfam" id="PF09423">
    <property type="entry name" value="PhoD"/>
    <property type="match status" value="1"/>
</dbReference>
<accession>A0A916JLE1</accession>
<dbReference type="Pfam" id="PF16655">
    <property type="entry name" value="PhoD_N"/>
    <property type="match status" value="1"/>
</dbReference>
<dbReference type="InterPro" id="IPR032093">
    <property type="entry name" value="PhoD_N"/>
</dbReference>
<dbReference type="KEGG" id="ptan:CRYO30217_01268"/>
<dbReference type="NCBIfam" id="TIGR04183">
    <property type="entry name" value="Por_Secre_tail"/>
    <property type="match status" value="1"/>
</dbReference>
<dbReference type="CDD" id="cd07389">
    <property type="entry name" value="MPP_PhoD"/>
    <property type="match status" value="1"/>
</dbReference>
<dbReference type="EMBL" id="OU015584">
    <property type="protein sequence ID" value="CAG5080350.1"/>
    <property type="molecule type" value="Genomic_DNA"/>
</dbReference>
<evidence type="ECO:0008006" key="9">
    <source>
        <dbReference type="Google" id="ProtNLM"/>
    </source>
</evidence>
<evidence type="ECO:0000313" key="7">
    <source>
        <dbReference type="EMBL" id="CAG5080350.1"/>
    </source>
</evidence>
<dbReference type="Gene3D" id="2.60.40.380">
    <property type="entry name" value="Purple acid phosphatase-like, N-terminal"/>
    <property type="match status" value="1"/>
</dbReference>
<dbReference type="Pfam" id="PF18962">
    <property type="entry name" value="Por_Secre_tail"/>
    <property type="match status" value="1"/>
</dbReference>
<gene>
    <name evidence="7" type="ORF">CRYO30217_01268</name>
</gene>
<feature type="signal peptide" evidence="3">
    <location>
        <begin position="1"/>
        <end position="19"/>
    </location>
</feature>
<dbReference type="PANTHER" id="PTHR43606:SF2">
    <property type="entry name" value="ALKALINE PHOSPHATASE FAMILY PROTEIN (AFU_ORTHOLOGUE AFUA_5G03860)"/>
    <property type="match status" value="1"/>
</dbReference>
<feature type="region of interest" description="Disordered" evidence="2">
    <location>
        <begin position="498"/>
        <end position="519"/>
    </location>
</feature>
<evidence type="ECO:0000259" key="5">
    <source>
        <dbReference type="Pfam" id="PF16655"/>
    </source>
</evidence>
<feature type="compositionally biased region" description="Pro residues" evidence="2">
    <location>
        <begin position="507"/>
        <end position="517"/>
    </location>
</feature>
<proteinExistence type="predicted"/>
<evidence type="ECO:0000313" key="8">
    <source>
        <dbReference type="Proteomes" id="UP000683507"/>
    </source>
</evidence>
<feature type="domain" description="Secretion system C-terminal sorting" evidence="6">
    <location>
        <begin position="537"/>
        <end position="612"/>
    </location>
</feature>
<evidence type="ECO:0000256" key="2">
    <source>
        <dbReference type="SAM" id="MobiDB-lite"/>
    </source>
</evidence>
<dbReference type="InterPro" id="IPR026444">
    <property type="entry name" value="Secre_tail"/>
</dbReference>
<dbReference type="InterPro" id="IPR018946">
    <property type="entry name" value="PhoD-like_MPP"/>
</dbReference>
<feature type="domain" description="Phospholipase D N-terminal" evidence="5">
    <location>
        <begin position="39"/>
        <end position="129"/>
    </location>
</feature>
<evidence type="ECO:0000259" key="4">
    <source>
        <dbReference type="Pfam" id="PF09423"/>
    </source>
</evidence>
<protein>
    <recommendedName>
        <fullName evidence="9">T9SS C-terminal target domain-containing protein</fullName>
    </recommendedName>
</protein>
<feature type="domain" description="PhoD-like phosphatase metallophosphatase" evidence="4">
    <location>
        <begin position="140"/>
        <end position="468"/>
    </location>
</feature>
<name>A0A916JLE1_9FLAO</name>